<evidence type="ECO:0000256" key="2">
    <source>
        <dbReference type="ARBA" id="ARBA00007322"/>
    </source>
</evidence>
<comment type="caution">
    <text evidence="7">The sequence shown here is derived from an EMBL/GenBank/DDBJ whole genome shotgun (WGS) entry which is preliminary data.</text>
</comment>
<dbReference type="GeneID" id="42004258"/>
<organism evidence="7 8">
    <name type="scientific">Synchytrium microbalum</name>
    <dbReference type="NCBI Taxonomy" id="1806994"/>
    <lineage>
        <taxon>Eukaryota</taxon>
        <taxon>Fungi</taxon>
        <taxon>Fungi incertae sedis</taxon>
        <taxon>Chytridiomycota</taxon>
        <taxon>Chytridiomycota incertae sedis</taxon>
        <taxon>Chytridiomycetes</taxon>
        <taxon>Synchytriales</taxon>
        <taxon>Synchytriaceae</taxon>
        <taxon>Synchytrium</taxon>
    </lineage>
</organism>
<dbReference type="EMBL" id="QEAO01000014">
    <property type="protein sequence ID" value="TPX34302.1"/>
    <property type="molecule type" value="Genomic_DNA"/>
</dbReference>
<dbReference type="PANTHER" id="PTHR12703">
    <property type="entry name" value="TRANSMEMBRANE PROTEIN 33"/>
    <property type="match status" value="1"/>
</dbReference>
<evidence type="ECO:0000256" key="6">
    <source>
        <dbReference type="SAM" id="Phobius"/>
    </source>
</evidence>
<dbReference type="AlphaFoldDB" id="A0A507C3Q0"/>
<comment type="subcellular location">
    <subcellularLocation>
        <location evidence="1">Membrane</location>
        <topology evidence="1">Multi-pass membrane protein</topology>
    </subcellularLocation>
</comment>
<dbReference type="PANTHER" id="PTHR12703:SF4">
    <property type="entry name" value="TRANSMEMBRANE PROTEIN 33"/>
    <property type="match status" value="1"/>
</dbReference>
<feature type="transmembrane region" description="Helical" evidence="6">
    <location>
        <begin position="34"/>
        <end position="53"/>
    </location>
</feature>
<keyword evidence="4 6" id="KW-1133">Transmembrane helix</keyword>
<dbReference type="InterPro" id="IPR005344">
    <property type="entry name" value="TMEM33/Pom33"/>
</dbReference>
<dbReference type="GO" id="GO:0061024">
    <property type="term" value="P:membrane organization"/>
    <property type="evidence" value="ECO:0007669"/>
    <property type="project" value="TreeGrafter"/>
</dbReference>
<feature type="transmembrane region" description="Helical" evidence="6">
    <location>
        <begin position="65"/>
        <end position="83"/>
    </location>
</feature>
<name>A0A507C3Q0_9FUNG</name>
<protein>
    <submittedName>
        <fullName evidence="7">Uncharacterized protein</fullName>
    </submittedName>
</protein>
<keyword evidence="3 6" id="KW-0812">Transmembrane</keyword>
<dbReference type="RefSeq" id="XP_031025066.1">
    <property type="nucleotide sequence ID" value="XM_031168961.1"/>
</dbReference>
<comment type="similarity">
    <text evidence="2">Belongs to the PER33/POM33 family.</text>
</comment>
<gene>
    <name evidence="7" type="ORF">SmJEL517_g03033</name>
</gene>
<evidence type="ECO:0000313" key="7">
    <source>
        <dbReference type="EMBL" id="TPX34302.1"/>
    </source>
</evidence>
<proteinExistence type="inferred from homology"/>
<dbReference type="STRING" id="1806994.A0A507C3Q0"/>
<reference evidence="7 8" key="1">
    <citation type="journal article" date="2019" name="Sci. Rep.">
        <title>Comparative genomics of chytrid fungi reveal insights into the obligate biotrophic and pathogenic lifestyle of Synchytrium endobioticum.</title>
        <authorList>
            <person name="van de Vossenberg B.T.L.H."/>
            <person name="Warris S."/>
            <person name="Nguyen H.D.T."/>
            <person name="van Gent-Pelzer M.P.E."/>
            <person name="Joly D.L."/>
            <person name="van de Geest H.C."/>
            <person name="Bonants P.J.M."/>
            <person name="Smith D.S."/>
            <person name="Levesque C.A."/>
            <person name="van der Lee T.A.J."/>
        </authorList>
    </citation>
    <scope>NUCLEOTIDE SEQUENCE [LARGE SCALE GENOMIC DNA]</scope>
    <source>
        <strain evidence="7 8">JEL517</strain>
    </source>
</reference>
<dbReference type="GO" id="GO:0005783">
    <property type="term" value="C:endoplasmic reticulum"/>
    <property type="evidence" value="ECO:0007669"/>
    <property type="project" value="TreeGrafter"/>
</dbReference>
<dbReference type="InterPro" id="IPR051645">
    <property type="entry name" value="PER33/POM33_regulator"/>
</dbReference>
<dbReference type="Pfam" id="PF03661">
    <property type="entry name" value="TMEM33_Pom33"/>
    <property type="match status" value="1"/>
</dbReference>
<evidence type="ECO:0000313" key="8">
    <source>
        <dbReference type="Proteomes" id="UP000319731"/>
    </source>
</evidence>
<evidence type="ECO:0000256" key="3">
    <source>
        <dbReference type="ARBA" id="ARBA00022692"/>
    </source>
</evidence>
<keyword evidence="8" id="KW-1185">Reference proteome</keyword>
<dbReference type="GO" id="GO:0071786">
    <property type="term" value="P:endoplasmic reticulum tubular network organization"/>
    <property type="evidence" value="ECO:0007669"/>
    <property type="project" value="TreeGrafter"/>
</dbReference>
<evidence type="ECO:0000256" key="5">
    <source>
        <dbReference type="ARBA" id="ARBA00023136"/>
    </source>
</evidence>
<feature type="transmembrane region" description="Helical" evidence="6">
    <location>
        <begin position="104"/>
        <end position="124"/>
    </location>
</feature>
<sequence length="276" mass="30650">MSSTNPPPSQAPNQTAPNQPLVMRLKSLVLTAQFLWFAGHLTTVVQALSYLVVYRLSAEGARSYSRAYMGTLLSYGIILYKAHGIPQISRAYMQRILLDENTQYLLLALIWLTSSPISVTLIPYTTFSVFHSITFIRTDVLPAIVPPTSAQVSLSRRLQQSLLQFVQRYQASALRMVAYAEVYVTLPVLVLSVFTGRASILSPFLYANFLRFRYIFSPTTKQAFNDLRIRLDGMIEQNASTPTWAKAMYVKARDYLIQYASVDVGAGGAAGGGAAR</sequence>
<evidence type="ECO:0000256" key="1">
    <source>
        <dbReference type="ARBA" id="ARBA00004141"/>
    </source>
</evidence>
<accession>A0A507C3Q0</accession>
<dbReference type="Proteomes" id="UP000319731">
    <property type="component" value="Unassembled WGS sequence"/>
</dbReference>
<dbReference type="GO" id="GO:0016020">
    <property type="term" value="C:membrane"/>
    <property type="evidence" value="ECO:0007669"/>
    <property type="project" value="UniProtKB-SubCell"/>
</dbReference>
<dbReference type="OrthoDB" id="5581259at2759"/>
<keyword evidence="5 6" id="KW-0472">Membrane</keyword>
<feature type="transmembrane region" description="Helical" evidence="6">
    <location>
        <begin position="182"/>
        <end position="206"/>
    </location>
</feature>
<evidence type="ECO:0000256" key="4">
    <source>
        <dbReference type="ARBA" id="ARBA00022989"/>
    </source>
</evidence>